<protein>
    <submittedName>
        <fullName evidence="1">Uncharacterized protein</fullName>
    </submittedName>
</protein>
<name>A0AAV0R4P8_9ROSI</name>
<reference evidence="1" key="1">
    <citation type="submission" date="2022-08" db="EMBL/GenBank/DDBJ databases">
        <authorList>
            <person name="Gutierrez-Valencia J."/>
        </authorList>
    </citation>
    <scope>NUCLEOTIDE SEQUENCE</scope>
</reference>
<dbReference type="PANTHER" id="PTHR35834:SF3">
    <property type="entry name" value="ARM REPEAT SUPERFAMILY PROTEIN"/>
    <property type="match status" value="1"/>
</dbReference>
<accession>A0AAV0R4P8</accession>
<dbReference type="AlphaFoldDB" id="A0AAV0R4P8"/>
<keyword evidence="2" id="KW-1185">Reference proteome</keyword>
<dbReference type="Proteomes" id="UP001154282">
    <property type="component" value="Unassembled WGS sequence"/>
</dbReference>
<dbReference type="PANTHER" id="PTHR35834">
    <property type="entry name" value="ARMADILLO-TYPE FOLD PROTEIN-RELATED"/>
    <property type="match status" value="1"/>
</dbReference>
<organism evidence="1 2">
    <name type="scientific">Linum tenue</name>
    <dbReference type="NCBI Taxonomy" id="586396"/>
    <lineage>
        <taxon>Eukaryota</taxon>
        <taxon>Viridiplantae</taxon>
        <taxon>Streptophyta</taxon>
        <taxon>Embryophyta</taxon>
        <taxon>Tracheophyta</taxon>
        <taxon>Spermatophyta</taxon>
        <taxon>Magnoliopsida</taxon>
        <taxon>eudicotyledons</taxon>
        <taxon>Gunneridae</taxon>
        <taxon>Pentapetalae</taxon>
        <taxon>rosids</taxon>
        <taxon>fabids</taxon>
        <taxon>Malpighiales</taxon>
        <taxon>Linaceae</taxon>
        <taxon>Linum</taxon>
    </lineage>
</organism>
<comment type="caution">
    <text evidence="1">The sequence shown here is derived from an EMBL/GenBank/DDBJ whole genome shotgun (WGS) entry which is preliminary data.</text>
</comment>
<sequence>MEDETHHKSTQQLTSSFLHSFRGAARDLGVNNPIFSLSVSVDIQPAATAVILDLETESAATSLLSSDPNLFKLSKLLTDLKTLHRDLEKLSGYSLKSILRRRITACRIYQLGSKIEAEIQVYFDREQIQKLARTLQLTEEDEEKFRLLEEFVEQLGTRFDSEFQESILKAKLFSILESQLCESDRWPTTRVKERVARDIVGLVRFNKDVLVDLVLMGPTVHRKSSPSSVVGFAMNRRRSRRRRDYTYWTEKKI</sequence>
<proteinExistence type="predicted"/>
<evidence type="ECO:0000313" key="2">
    <source>
        <dbReference type="Proteomes" id="UP001154282"/>
    </source>
</evidence>
<evidence type="ECO:0000313" key="1">
    <source>
        <dbReference type="EMBL" id="CAI0552156.1"/>
    </source>
</evidence>
<gene>
    <name evidence="1" type="ORF">LITE_LOCUS46284</name>
</gene>
<dbReference type="EMBL" id="CAMGYJ010000010">
    <property type="protein sequence ID" value="CAI0552156.1"/>
    <property type="molecule type" value="Genomic_DNA"/>
</dbReference>